<proteinExistence type="predicted"/>
<dbReference type="InterPro" id="IPR007168">
    <property type="entry name" value="Phageshock_PspC_N"/>
</dbReference>
<comment type="caution">
    <text evidence="8">The sequence shown here is derived from an EMBL/GenBank/DDBJ whole genome shotgun (WGS) entry which is preliminary data.</text>
</comment>
<keyword evidence="5 6" id="KW-0472">Membrane</keyword>
<accession>A0A926NHL2</accession>
<comment type="subcellular location">
    <subcellularLocation>
        <location evidence="1">Cell membrane</location>
        <topology evidence="1">Single-pass membrane protein</topology>
    </subcellularLocation>
</comment>
<evidence type="ECO:0000313" key="9">
    <source>
        <dbReference type="Proteomes" id="UP000626844"/>
    </source>
</evidence>
<feature type="domain" description="Phage shock protein PspC N-terminal" evidence="7">
    <location>
        <begin position="2"/>
        <end position="61"/>
    </location>
</feature>
<dbReference type="RefSeq" id="WP_191159028.1">
    <property type="nucleotide sequence ID" value="NZ_JACXAI010000018.1"/>
</dbReference>
<dbReference type="GO" id="GO:0005886">
    <property type="term" value="C:plasma membrane"/>
    <property type="evidence" value="ECO:0007669"/>
    <property type="project" value="UniProtKB-SubCell"/>
</dbReference>
<protein>
    <submittedName>
        <fullName evidence="8">PspC domain-containing protein</fullName>
    </submittedName>
</protein>
<keyword evidence="4 6" id="KW-1133">Transmembrane helix</keyword>
<dbReference type="PANTHER" id="PTHR33885:SF3">
    <property type="entry name" value="PHAGE SHOCK PROTEIN C"/>
    <property type="match status" value="1"/>
</dbReference>
<evidence type="ECO:0000256" key="4">
    <source>
        <dbReference type="ARBA" id="ARBA00022989"/>
    </source>
</evidence>
<keyword evidence="9" id="KW-1185">Reference proteome</keyword>
<reference evidence="8" key="1">
    <citation type="submission" date="2020-09" db="EMBL/GenBank/DDBJ databases">
        <title>A novel bacterium of genus Bacillus, isolated from South China Sea.</title>
        <authorList>
            <person name="Huang H."/>
            <person name="Mo K."/>
            <person name="Hu Y."/>
        </authorList>
    </citation>
    <scope>NUCLEOTIDE SEQUENCE</scope>
    <source>
        <strain evidence="8">IB182487</strain>
    </source>
</reference>
<evidence type="ECO:0000256" key="3">
    <source>
        <dbReference type="ARBA" id="ARBA00022692"/>
    </source>
</evidence>
<feature type="transmembrane region" description="Helical" evidence="6">
    <location>
        <begin position="33"/>
        <end position="57"/>
    </location>
</feature>
<name>A0A926NHL2_9BACI</name>
<dbReference type="AlphaFoldDB" id="A0A926NHL2"/>
<evidence type="ECO:0000256" key="2">
    <source>
        <dbReference type="ARBA" id="ARBA00022475"/>
    </source>
</evidence>
<gene>
    <name evidence="8" type="ORF">IC621_14425</name>
</gene>
<dbReference type="EMBL" id="JACXAI010000018">
    <property type="protein sequence ID" value="MBD1381431.1"/>
    <property type="molecule type" value="Genomic_DNA"/>
</dbReference>
<dbReference type="InterPro" id="IPR052027">
    <property type="entry name" value="PspC"/>
</dbReference>
<dbReference type="Proteomes" id="UP000626844">
    <property type="component" value="Unassembled WGS sequence"/>
</dbReference>
<evidence type="ECO:0000256" key="5">
    <source>
        <dbReference type="ARBA" id="ARBA00023136"/>
    </source>
</evidence>
<evidence type="ECO:0000256" key="6">
    <source>
        <dbReference type="SAM" id="Phobius"/>
    </source>
</evidence>
<dbReference type="Pfam" id="PF04024">
    <property type="entry name" value="PspC"/>
    <property type="match status" value="1"/>
</dbReference>
<evidence type="ECO:0000259" key="7">
    <source>
        <dbReference type="Pfam" id="PF04024"/>
    </source>
</evidence>
<organism evidence="8 9">
    <name type="scientific">Metabacillus arenae</name>
    <dbReference type="NCBI Taxonomy" id="2771434"/>
    <lineage>
        <taxon>Bacteria</taxon>
        <taxon>Bacillati</taxon>
        <taxon>Bacillota</taxon>
        <taxon>Bacilli</taxon>
        <taxon>Bacillales</taxon>
        <taxon>Bacillaceae</taxon>
        <taxon>Metabacillus</taxon>
    </lineage>
</organism>
<dbReference type="PANTHER" id="PTHR33885">
    <property type="entry name" value="PHAGE SHOCK PROTEIN C"/>
    <property type="match status" value="1"/>
</dbReference>
<evidence type="ECO:0000313" key="8">
    <source>
        <dbReference type="EMBL" id="MBD1381431.1"/>
    </source>
</evidence>
<sequence length="65" mass="7241">MKKLVRTKKDRKIAGVVGGLAEYSNMDASLLRILTVVLFFVTGFFPVGLIYIVWILLVPNEEGSL</sequence>
<keyword evidence="2" id="KW-1003">Cell membrane</keyword>
<keyword evidence="3 6" id="KW-0812">Transmembrane</keyword>
<evidence type="ECO:0000256" key="1">
    <source>
        <dbReference type="ARBA" id="ARBA00004162"/>
    </source>
</evidence>